<name>A0A2A3X3U8_BREAU</name>
<proteinExistence type="predicted"/>
<dbReference type="Proteomes" id="UP000218377">
    <property type="component" value="Unassembled WGS sequence"/>
</dbReference>
<evidence type="ECO:0000313" key="2">
    <source>
        <dbReference type="Proteomes" id="UP000218377"/>
    </source>
</evidence>
<sequence>MDTIEPRMRWWGWGEDGHDGPVKPGAKKMLAATCGWPASVNLPPVELADVQLPEAELSADARVRFEALLGAEYVRDDHATRVSPQAGRNCNLVRHLEIVDFTRIF</sequence>
<dbReference type="RefSeq" id="WP_096157948.1">
    <property type="nucleotide sequence ID" value="NZ_JABUXZ010000009.1"/>
</dbReference>
<comment type="caution">
    <text evidence="1">The sequence shown here is derived from an EMBL/GenBank/DDBJ whole genome shotgun (WGS) entry which is preliminary data.</text>
</comment>
<dbReference type="EMBL" id="NRGX01000001">
    <property type="protein sequence ID" value="PCC18393.1"/>
    <property type="molecule type" value="Genomic_DNA"/>
</dbReference>
<protein>
    <submittedName>
        <fullName evidence="1">Uncharacterized protein</fullName>
    </submittedName>
</protein>
<gene>
    <name evidence="1" type="ORF">CIK79_08880</name>
</gene>
<organism evidence="1 2">
    <name type="scientific">Brevibacterium aurantiacum</name>
    <dbReference type="NCBI Taxonomy" id="273384"/>
    <lineage>
        <taxon>Bacteria</taxon>
        <taxon>Bacillati</taxon>
        <taxon>Actinomycetota</taxon>
        <taxon>Actinomycetes</taxon>
        <taxon>Micrococcales</taxon>
        <taxon>Brevibacteriaceae</taxon>
        <taxon>Brevibacterium</taxon>
    </lineage>
</organism>
<accession>A0A2A3X3U8</accession>
<evidence type="ECO:0000313" key="1">
    <source>
        <dbReference type="EMBL" id="PCC18393.1"/>
    </source>
</evidence>
<dbReference type="AlphaFoldDB" id="A0A2A3X3U8"/>
<reference evidence="1 2" key="1">
    <citation type="journal article" date="2017" name="Elife">
        <title>Extensive horizontal gene transfer in cheese-associated bacteria.</title>
        <authorList>
            <person name="Bonham K.S."/>
            <person name="Wolfe B.E."/>
            <person name="Dutton R.J."/>
        </authorList>
    </citation>
    <scope>NUCLEOTIDE SEQUENCE [LARGE SCALE GENOMIC DNA]</scope>
    <source>
        <strain evidence="1 2">JB5</strain>
    </source>
</reference>